<feature type="compositionally biased region" description="Basic residues" evidence="2">
    <location>
        <begin position="30"/>
        <end position="50"/>
    </location>
</feature>
<dbReference type="GeneID" id="20221016"/>
<name>F0YIH5_AURAN</name>
<dbReference type="InterPro" id="IPR036291">
    <property type="entry name" value="NAD(P)-bd_dom_sf"/>
</dbReference>
<reference evidence="4 5" key="1">
    <citation type="journal article" date="2011" name="Proc. Natl. Acad. Sci. U.S.A.">
        <title>Niche of harmful alga Aureococcus anophagefferens revealed through ecogenomics.</title>
        <authorList>
            <person name="Gobler C.J."/>
            <person name="Berry D.L."/>
            <person name="Dyhrman S.T."/>
            <person name="Wilhelm S.W."/>
            <person name="Salamov A."/>
            <person name="Lobanov A.V."/>
            <person name="Zhang Y."/>
            <person name="Collier J.L."/>
            <person name="Wurch L.L."/>
            <person name="Kustka A.B."/>
            <person name="Dill B.D."/>
            <person name="Shah M."/>
            <person name="VerBerkmoes N.C."/>
            <person name="Kuo A."/>
            <person name="Terry A."/>
            <person name="Pangilinan J."/>
            <person name="Lindquist E.A."/>
            <person name="Lucas S."/>
            <person name="Paulsen I.T."/>
            <person name="Hattenrath-Lehmann T.K."/>
            <person name="Talmage S.C."/>
            <person name="Walker E.A."/>
            <person name="Koch F."/>
            <person name="Burson A.M."/>
            <person name="Marcoval M.A."/>
            <person name="Tang Y.Z."/>
            <person name="Lecleir G.R."/>
            <person name="Coyne K.J."/>
            <person name="Berg G.M."/>
            <person name="Bertrand E.M."/>
            <person name="Saito M.A."/>
            <person name="Gladyshev V.N."/>
            <person name="Grigoriev I.V."/>
        </authorList>
    </citation>
    <scope>NUCLEOTIDE SEQUENCE [LARGE SCALE GENOMIC DNA]</scope>
    <source>
        <strain evidence="5">CCMP 1984</strain>
    </source>
</reference>
<dbReference type="KEGG" id="aaf:AURANDRAFT_31507"/>
<evidence type="ECO:0000313" key="5">
    <source>
        <dbReference type="Proteomes" id="UP000002729"/>
    </source>
</evidence>
<evidence type="ECO:0000313" key="4">
    <source>
        <dbReference type="EMBL" id="EGB05064.1"/>
    </source>
</evidence>
<sequence>MSASKKILVLGGDGFCGWPTALHLSDKGHDARRRRPEKRAKKRAPRARARRRAAQVTIVDNLSRRNIDTELGCDSLTPITHPEVRLEAWKELTGKTIHFENLDVATEYDKLELLMKTVRPDSVVHFAEQRAAPYSQKGAKQKRYTVDNNVCGTHNLLAAVVEADCNTHVVHLGTMGVYGYGTSGGEIPEGYIDVILPGGRESKILHPAYPGSVYHTTKCLDALLFQFYNKNDGVRVTDLHQGIVWGTNTPLTGMDERLTNRFDYDGDYGTVLNRFLMQAALGVPLTVYGTGGQTRGFIHVTDTAKCIELAINNPPAEGEGVEIFNQVAETRRVRDIAEMISSNTGVPARFLANPRQEAAENELDVSNRKFRALGFEPTLLNDKLFEEVQDVTNKYKDRCIPTKILPASFWNKKRALAAEADGEARSDIKLPEAVASR</sequence>
<dbReference type="SUPFAM" id="SSF51735">
    <property type="entry name" value="NAD(P)-binding Rossmann-fold domains"/>
    <property type="match status" value="1"/>
</dbReference>
<evidence type="ECO:0000256" key="1">
    <source>
        <dbReference type="ARBA" id="ARBA00007637"/>
    </source>
</evidence>
<dbReference type="eggNOG" id="KOG1371">
    <property type="taxonomic scope" value="Eukaryota"/>
</dbReference>
<dbReference type="InterPro" id="IPR001509">
    <property type="entry name" value="Epimerase_deHydtase"/>
</dbReference>
<dbReference type="InParanoid" id="F0YIH5"/>
<dbReference type="OrthoDB" id="494308at2759"/>
<dbReference type="Proteomes" id="UP000002729">
    <property type="component" value="Unassembled WGS sequence"/>
</dbReference>
<comment type="similarity">
    <text evidence="1">Belongs to the NAD(P)-dependent epimerase/dehydratase family.</text>
</comment>
<dbReference type="AlphaFoldDB" id="F0YIH5"/>
<dbReference type="Gene3D" id="3.40.50.720">
    <property type="entry name" value="NAD(P)-binding Rossmann-like Domain"/>
    <property type="match status" value="1"/>
</dbReference>
<dbReference type="OMA" id="YGTAGMK"/>
<accession>F0YIH5</accession>
<dbReference type="Pfam" id="PF01370">
    <property type="entry name" value="Epimerase"/>
    <property type="match status" value="1"/>
</dbReference>
<protein>
    <recommendedName>
        <fullName evidence="3">NAD-dependent epimerase/dehydratase domain-containing protein</fullName>
    </recommendedName>
</protein>
<proteinExistence type="inferred from homology"/>
<dbReference type="EMBL" id="GL833144">
    <property type="protein sequence ID" value="EGB05064.1"/>
    <property type="molecule type" value="Genomic_DNA"/>
</dbReference>
<gene>
    <name evidence="4" type="ORF">AURANDRAFT_31507</name>
</gene>
<keyword evidence="5" id="KW-1185">Reference proteome</keyword>
<evidence type="ECO:0000259" key="3">
    <source>
        <dbReference type="Pfam" id="PF01370"/>
    </source>
</evidence>
<feature type="domain" description="NAD-dependent epimerase/dehydratase" evidence="3">
    <location>
        <begin position="7"/>
        <end position="319"/>
    </location>
</feature>
<evidence type="ECO:0000256" key="2">
    <source>
        <dbReference type="SAM" id="MobiDB-lite"/>
    </source>
</evidence>
<dbReference type="RefSeq" id="XP_009040193.1">
    <property type="nucleotide sequence ID" value="XM_009041945.1"/>
</dbReference>
<organism evidence="5">
    <name type="scientific">Aureococcus anophagefferens</name>
    <name type="common">Harmful bloom alga</name>
    <dbReference type="NCBI Taxonomy" id="44056"/>
    <lineage>
        <taxon>Eukaryota</taxon>
        <taxon>Sar</taxon>
        <taxon>Stramenopiles</taxon>
        <taxon>Ochrophyta</taxon>
        <taxon>Pelagophyceae</taxon>
        <taxon>Pelagomonadales</taxon>
        <taxon>Pelagomonadaceae</taxon>
        <taxon>Aureococcus</taxon>
    </lineage>
</organism>
<dbReference type="PANTHER" id="PTHR43000">
    <property type="entry name" value="DTDP-D-GLUCOSE 4,6-DEHYDRATASE-RELATED"/>
    <property type="match status" value="1"/>
</dbReference>
<feature type="region of interest" description="Disordered" evidence="2">
    <location>
        <begin position="26"/>
        <end position="50"/>
    </location>
</feature>
<dbReference type="Gene3D" id="3.90.25.10">
    <property type="entry name" value="UDP-galactose 4-epimerase, domain 1"/>
    <property type="match status" value="1"/>
</dbReference>